<evidence type="ECO:0000313" key="1">
    <source>
        <dbReference type="EMBL" id="EAQ79718.1"/>
    </source>
</evidence>
<name>A3ZUY2_9BACT</name>
<evidence type="ECO:0000313" key="2">
    <source>
        <dbReference type="Proteomes" id="UP000004358"/>
    </source>
</evidence>
<dbReference type="eggNOG" id="ENOG5033FMA">
    <property type="taxonomic scope" value="Bacteria"/>
</dbReference>
<dbReference type="Proteomes" id="UP000004358">
    <property type="component" value="Unassembled WGS sequence"/>
</dbReference>
<comment type="caution">
    <text evidence="1">The sequence shown here is derived from an EMBL/GenBank/DDBJ whole genome shotgun (WGS) entry which is preliminary data.</text>
</comment>
<dbReference type="EMBL" id="AANZ01000013">
    <property type="protein sequence ID" value="EAQ79718.1"/>
    <property type="molecule type" value="Genomic_DNA"/>
</dbReference>
<protein>
    <submittedName>
        <fullName evidence="1">Uncharacterized protein</fullName>
    </submittedName>
</protein>
<organism evidence="1 2">
    <name type="scientific">Blastopirellula marina DSM 3645</name>
    <dbReference type="NCBI Taxonomy" id="314230"/>
    <lineage>
        <taxon>Bacteria</taxon>
        <taxon>Pseudomonadati</taxon>
        <taxon>Planctomycetota</taxon>
        <taxon>Planctomycetia</taxon>
        <taxon>Pirellulales</taxon>
        <taxon>Pirellulaceae</taxon>
        <taxon>Blastopirellula</taxon>
    </lineage>
</organism>
<reference evidence="1 2" key="1">
    <citation type="submission" date="2006-02" db="EMBL/GenBank/DDBJ databases">
        <authorList>
            <person name="Amann R."/>
            <person name="Ferriera S."/>
            <person name="Johnson J."/>
            <person name="Kravitz S."/>
            <person name="Halpern A."/>
            <person name="Remington K."/>
            <person name="Beeson K."/>
            <person name="Tran B."/>
            <person name="Rogers Y.-H."/>
            <person name="Friedman R."/>
            <person name="Venter J.C."/>
        </authorList>
    </citation>
    <scope>NUCLEOTIDE SEQUENCE [LARGE SCALE GENOMIC DNA]</scope>
    <source>
        <strain evidence="1 2">DSM 3645</strain>
    </source>
</reference>
<dbReference type="AlphaFoldDB" id="A3ZUY2"/>
<sequence length="318" mass="35750">MMTNGDNVKATIVGFTIETNTPVTLADLWSHLAKQPKEHEYRKARRVLYLAIEDGHAIGLMLTTKSHKKACELVSEGGKLNISITKSAANAERVDFNFIIIRLSSNRGLYLQYRGSWSMNAFGDFLQKQFSELVATQKEKAFKASGATVASKKGKQVRDLYKRPNLDLTLMVRKEKFRTLLQQMKKIRSFEFPLMKLTMDDNIFTPLSGSVKSERHKITFLGEAGKSGIVQGILNVINSAGIETGTVHGRDAGDLETHIDIVNNPDVYHFFNFDDIADEQNLDLDDFKSSKLLQTMRGLLDANEEVFGKHSPDESEEE</sequence>
<dbReference type="STRING" id="314230.DSM3645_24455"/>
<accession>A3ZUY2</accession>
<gene>
    <name evidence="1" type="ORF">DSM3645_24455</name>
</gene>
<proteinExistence type="predicted"/>
<dbReference type="HOGENOM" id="CLU_873373_0_0_0"/>